<dbReference type="FunFam" id="1.10.275.10:FF:000001">
    <property type="entry name" value="Fumarate hydratase, mitochondrial"/>
    <property type="match status" value="1"/>
</dbReference>
<protein>
    <submittedName>
        <fullName evidence="4">Aspartate ammonia-lyase</fullName>
    </submittedName>
</protein>
<dbReference type="InterPro" id="IPR022761">
    <property type="entry name" value="Fumarate_lyase_N"/>
</dbReference>
<dbReference type="STRING" id="1123500.GCA_000420365_00498"/>
<dbReference type="NCBIfam" id="NF008909">
    <property type="entry name" value="PRK12273.1"/>
    <property type="match status" value="1"/>
</dbReference>
<keyword evidence="1 4" id="KW-0456">Lyase</keyword>
<dbReference type="InterPro" id="IPR020557">
    <property type="entry name" value="Fumarate_lyase_CS"/>
</dbReference>
<feature type="domain" description="Fumarase C C-terminal" evidence="3">
    <location>
        <begin position="406"/>
        <end position="456"/>
    </location>
</feature>
<evidence type="ECO:0000259" key="3">
    <source>
        <dbReference type="Pfam" id="PF10415"/>
    </source>
</evidence>
<dbReference type="InterPro" id="IPR008948">
    <property type="entry name" value="L-Aspartase-like"/>
</dbReference>
<comment type="caution">
    <text evidence="4">The sequence shown here is derived from an EMBL/GenBank/DDBJ whole genome shotgun (WGS) entry which is preliminary data.</text>
</comment>
<dbReference type="Proteomes" id="UP000051296">
    <property type="component" value="Unassembled WGS sequence"/>
</dbReference>
<dbReference type="GO" id="GO:0008797">
    <property type="term" value="F:aspartate ammonia-lyase activity"/>
    <property type="evidence" value="ECO:0007669"/>
    <property type="project" value="TreeGrafter"/>
</dbReference>
<dbReference type="EMBL" id="JQAX01000001">
    <property type="protein sequence ID" value="KRN33207.1"/>
    <property type="molecule type" value="Genomic_DNA"/>
</dbReference>
<evidence type="ECO:0000256" key="1">
    <source>
        <dbReference type="ARBA" id="ARBA00023239"/>
    </source>
</evidence>
<dbReference type="InterPro" id="IPR018951">
    <property type="entry name" value="Fumarase_C_C"/>
</dbReference>
<dbReference type="InterPro" id="IPR024083">
    <property type="entry name" value="Fumarase/histidase_N"/>
</dbReference>
<accession>A0A0R2G6Z3</accession>
<dbReference type="InParanoid" id="A0A0R2G6Z3"/>
<evidence type="ECO:0000259" key="2">
    <source>
        <dbReference type="Pfam" id="PF00206"/>
    </source>
</evidence>
<dbReference type="Gene3D" id="1.20.200.10">
    <property type="entry name" value="Fumarase/aspartase (Central domain)"/>
    <property type="match status" value="1"/>
</dbReference>
<dbReference type="Gene3D" id="1.10.40.30">
    <property type="entry name" value="Fumarase/aspartase (C-terminal domain)"/>
    <property type="match status" value="1"/>
</dbReference>
<dbReference type="FunFam" id="1.20.200.10:FF:000001">
    <property type="entry name" value="Fumarate hydratase, mitochondrial"/>
    <property type="match status" value="1"/>
</dbReference>
<evidence type="ECO:0000313" key="4">
    <source>
        <dbReference type="EMBL" id="KRN33207.1"/>
    </source>
</evidence>
<dbReference type="InterPro" id="IPR051546">
    <property type="entry name" value="Aspartate_Ammonia-Lyase"/>
</dbReference>
<dbReference type="Pfam" id="PF00206">
    <property type="entry name" value="Lyase_1"/>
    <property type="match status" value="1"/>
</dbReference>
<dbReference type="PANTHER" id="PTHR42696">
    <property type="entry name" value="ASPARTATE AMMONIA-LYASE"/>
    <property type="match status" value="1"/>
</dbReference>
<dbReference type="eggNOG" id="COG1027">
    <property type="taxonomic scope" value="Bacteria"/>
</dbReference>
<dbReference type="GO" id="GO:0005829">
    <property type="term" value="C:cytosol"/>
    <property type="evidence" value="ECO:0007669"/>
    <property type="project" value="TreeGrafter"/>
</dbReference>
<name>A0A0R2G6Z3_9LACO</name>
<feature type="domain" description="Fumarate lyase N-terminal" evidence="2">
    <location>
        <begin position="10"/>
        <end position="339"/>
    </location>
</feature>
<dbReference type="GO" id="GO:0006099">
    <property type="term" value="P:tricarboxylic acid cycle"/>
    <property type="evidence" value="ECO:0007669"/>
    <property type="project" value="InterPro"/>
</dbReference>
<sequence>MRTETDSLGSLDVPDDAYYGIHTMRALDNFSITGEHAHPALIKAILAIKLAAAKTNKAAGDLSAQVADPIIEAIETLLDQPLNYDMFPLDPIQGGAGTSMNMNVNEVVANLALELQGRNRGDYHVIHPNDHVNHSQSTNDVFPSAGKLALIQNSQPLLGELQSLITALGQKADEFATIYKMGRTQLQDAVPMTLGNSFHAYLKPLRRDMERIEEAVAALHVLNLGGSAIGSGINVSYYYQSHIIPELSQLTGLQLTQASDLFDATQNLDSFLALSAALKSLAVNLSKIANDLRLLSSGPRSGLNEINLPAKQAGSSIMPGKVNPVIPEVVNQVAYEVIGNDATVTATVEAGQLELNAFEPVMLYRLFASLDHLTAAMATLRKNAIQGISPNRDQLHRDIDLSASFATAMANSIGYQAAAKLAKQALKTGRPLRDLAVESGQFSQAELEHIFAVAEIVENERTPEHGLVLKRSGYTS</sequence>
<dbReference type="Gene3D" id="1.10.275.10">
    <property type="entry name" value="Fumarase/aspartase (N-terminal domain)"/>
    <property type="match status" value="1"/>
</dbReference>
<dbReference type="PATRIC" id="fig|1123500.6.peg.4"/>
<evidence type="ECO:0000313" key="5">
    <source>
        <dbReference type="Proteomes" id="UP000051296"/>
    </source>
</evidence>
<dbReference type="PRINTS" id="PR00149">
    <property type="entry name" value="FUMRATELYASE"/>
</dbReference>
<gene>
    <name evidence="4" type="ORF">IV68_GL000005</name>
</gene>
<dbReference type="InterPro" id="IPR000362">
    <property type="entry name" value="Fumarate_lyase_fam"/>
</dbReference>
<dbReference type="PROSITE" id="PS00163">
    <property type="entry name" value="FUMARATE_LYASES"/>
    <property type="match status" value="1"/>
</dbReference>
<dbReference type="SUPFAM" id="SSF48557">
    <property type="entry name" value="L-aspartase-like"/>
    <property type="match status" value="1"/>
</dbReference>
<organism evidence="4 5">
    <name type="scientific">Weissella halotolerans DSM 20190</name>
    <dbReference type="NCBI Taxonomy" id="1123500"/>
    <lineage>
        <taxon>Bacteria</taxon>
        <taxon>Bacillati</taxon>
        <taxon>Bacillota</taxon>
        <taxon>Bacilli</taxon>
        <taxon>Lactobacillales</taxon>
        <taxon>Lactobacillaceae</taxon>
        <taxon>Weissella</taxon>
    </lineage>
</organism>
<dbReference type="AlphaFoldDB" id="A0A0R2G6Z3"/>
<dbReference type="PANTHER" id="PTHR42696:SF2">
    <property type="entry name" value="ASPARTATE AMMONIA-LYASE"/>
    <property type="match status" value="1"/>
</dbReference>
<dbReference type="OrthoDB" id="9802809at2"/>
<proteinExistence type="predicted"/>
<dbReference type="RefSeq" id="WP_022791292.1">
    <property type="nucleotide sequence ID" value="NZ_ATUU01000001.1"/>
</dbReference>
<dbReference type="FunCoup" id="A0A0R2G6Z3">
    <property type="interactions" value="20"/>
</dbReference>
<dbReference type="Pfam" id="PF10415">
    <property type="entry name" value="FumaraseC_C"/>
    <property type="match status" value="1"/>
</dbReference>
<reference evidence="4 5" key="1">
    <citation type="journal article" date="2015" name="Genome Announc.">
        <title>Expanding the biotechnology potential of lactobacilli through comparative genomics of 213 strains and associated genera.</title>
        <authorList>
            <person name="Sun Z."/>
            <person name="Harris H.M."/>
            <person name="McCann A."/>
            <person name="Guo C."/>
            <person name="Argimon S."/>
            <person name="Zhang W."/>
            <person name="Yang X."/>
            <person name="Jeffery I.B."/>
            <person name="Cooney J.C."/>
            <person name="Kagawa T.F."/>
            <person name="Liu W."/>
            <person name="Song Y."/>
            <person name="Salvetti E."/>
            <person name="Wrobel A."/>
            <person name="Rasinkangas P."/>
            <person name="Parkhill J."/>
            <person name="Rea M.C."/>
            <person name="O'Sullivan O."/>
            <person name="Ritari J."/>
            <person name="Douillard F.P."/>
            <person name="Paul Ross R."/>
            <person name="Yang R."/>
            <person name="Briner A.E."/>
            <person name="Felis G.E."/>
            <person name="de Vos W.M."/>
            <person name="Barrangou R."/>
            <person name="Klaenhammer T.R."/>
            <person name="Caufield P.W."/>
            <person name="Cui Y."/>
            <person name="Zhang H."/>
            <person name="O'Toole P.W."/>
        </authorList>
    </citation>
    <scope>NUCLEOTIDE SEQUENCE [LARGE SCALE GENOMIC DNA]</scope>
    <source>
        <strain evidence="4 5">DSM 20190</strain>
    </source>
</reference>
<keyword evidence="5" id="KW-1185">Reference proteome</keyword>
<dbReference type="GO" id="GO:0006531">
    <property type="term" value="P:aspartate metabolic process"/>
    <property type="evidence" value="ECO:0007669"/>
    <property type="project" value="TreeGrafter"/>
</dbReference>